<protein>
    <recommendedName>
        <fullName evidence="1">ISXO2-like transposase domain-containing protein</fullName>
    </recommendedName>
</protein>
<evidence type="ECO:0000313" key="3">
    <source>
        <dbReference type="Proteomes" id="UP000229236"/>
    </source>
</evidence>
<sequence length="114" mass="13867">MEHVSKEELMTVIRKKTRKGSVYYIDTFRSYNSLKRLGKHHRLNHGKAFAYRGKNHINGIEGFWSFAKHILYNYRGVSKYHFPMYLKEVEYRYNHRDDNLFKLFMSIYFGYVSP</sequence>
<comment type="caution">
    <text evidence="2">The sequence shown here is derived from an EMBL/GenBank/DDBJ whole genome shotgun (WGS) entry which is preliminary data.</text>
</comment>
<gene>
    <name evidence="2" type="ORF">CO088_04750</name>
</gene>
<evidence type="ECO:0000313" key="2">
    <source>
        <dbReference type="EMBL" id="PJB81580.1"/>
    </source>
</evidence>
<dbReference type="Pfam" id="PF12762">
    <property type="entry name" value="DDE_Tnp_IS1595"/>
    <property type="match status" value="1"/>
</dbReference>
<evidence type="ECO:0000259" key="1">
    <source>
        <dbReference type="SMART" id="SM01126"/>
    </source>
</evidence>
<dbReference type="SMART" id="SM01126">
    <property type="entry name" value="DDE_Tnp_IS1595"/>
    <property type="match status" value="1"/>
</dbReference>
<dbReference type="InterPro" id="IPR024445">
    <property type="entry name" value="Tnp_ISXO2-like"/>
</dbReference>
<dbReference type="EMBL" id="PFTM01000076">
    <property type="protein sequence ID" value="PJB81580.1"/>
    <property type="molecule type" value="Genomic_DNA"/>
</dbReference>
<name>A0A2M8D5C9_9BACT</name>
<reference evidence="3" key="1">
    <citation type="submission" date="2017-09" db="EMBL/GenBank/DDBJ databases">
        <title>Depth-based differentiation of microbial function through sediment-hosted aquifers and enrichment of novel symbionts in the deep terrestrial subsurface.</title>
        <authorList>
            <person name="Probst A.J."/>
            <person name="Ladd B."/>
            <person name="Jarett J.K."/>
            <person name="Geller-Mcgrath D.E."/>
            <person name="Sieber C.M.K."/>
            <person name="Emerson J.B."/>
            <person name="Anantharaman K."/>
            <person name="Thomas B.C."/>
            <person name="Malmstrom R."/>
            <person name="Stieglmeier M."/>
            <person name="Klingl A."/>
            <person name="Woyke T."/>
            <person name="Ryan C.M."/>
            <person name="Banfield J.F."/>
        </authorList>
    </citation>
    <scope>NUCLEOTIDE SEQUENCE [LARGE SCALE GENOMIC DNA]</scope>
</reference>
<proteinExistence type="predicted"/>
<feature type="domain" description="ISXO2-like transposase" evidence="1">
    <location>
        <begin position="1"/>
        <end position="94"/>
    </location>
</feature>
<dbReference type="AlphaFoldDB" id="A0A2M8D5C9"/>
<organism evidence="2 3">
    <name type="scientific">Candidatus Yonathbacteria bacterium CG_4_9_14_0_8_um_filter_46_47</name>
    <dbReference type="NCBI Taxonomy" id="1975106"/>
    <lineage>
        <taxon>Bacteria</taxon>
        <taxon>Candidatus Yonathiibacteriota</taxon>
    </lineage>
</organism>
<dbReference type="Proteomes" id="UP000229236">
    <property type="component" value="Unassembled WGS sequence"/>
</dbReference>
<accession>A0A2M8D5C9</accession>